<protein>
    <recommendedName>
        <fullName evidence="1">Ig-like domain-containing protein</fullName>
    </recommendedName>
</protein>
<dbReference type="EMBL" id="AJFE02051672">
    <property type="status" value="NOT_ANNOTATED_CDS"/>
    <property type="molecule type" value="Genomic_DNA"/>
</dbReference>
<feature type="domain" description="Ig-like" evidence="1">
    <location>
        <begin position="14"/>
        <end position="103"/>
    </location>
</feature>
<dbReference type="SMART" id="SM00409">
    <property type="entry name" value="IG"/>
    <property type="match status" value="5"/>
</dbReference>
<dbReference type="CDD" id="cd00096">
    <property type="entry name" value="Ig"/>
    <property type="match status" value="3"/>
</dbReference>
<dbReference type="Ensembl" id="ENSPPAT00000051288.1">
    <property type="protein sequence ID" value="ENSPPAP00000028441.1"/>
    <property type="gene ID" value="ENSPPAG00000037260.1"/>
</dbReference>
<dbReference type="InterPro" id="IPR013783">
    <property type="entry name" value="Ig-like_fold"/>
</dbReference>
<dbReference type="AlphaFoldDB" id="A0A2R9BP82"/>
<feature type="domain" description="Ig-like" evidence="1">
    <location>
        <begin position="300"/>
        <end position="389"/>
    </location>
</feature>
<evidence type="ECO:0000259" key="1">
    <source>
        <dbReference type="PROSITE" id="PS50835"/>
    </source>
</evidence>
<dbReference type="STRING" id="9597.ENSPPAP00000028441"/>
<dbReference type="PANTHER" id="PTHR47633:SF16">
    <property type="entry name" value="CAVP-TARGET PROTEIN-LIKE"/>
    <property type="match status" value="1"/>
</dbReference>
<accession>A0A2R9BP82</accession>
<proteinExistence type="predicted"/>
<organism evidence="2 3">
    <name type="scientific">Pan paniscus</name>
    <name type="common">Pygmy chimpanzee</name>
    <name type="synonym">Bonobo</name>
    <dbReference type="NCBI Taxonomy" id="9597"/>
    <lineage>
        <taxon>Eukaryota</taxon>
        <taxon>Metazoa</taxon>
        <taxon>Chordata</taxon>
        <taxon>Craniata</taxon>
        <taxon>Vertebrata</taxon>
        <taxon>Euteleostomi</taxon>
        <taxon>Mammalia</taxon>
        <taxon>Eutheria</taxon>
        <taxon>Euarchontoglires</taxon>
        <taxon>Primates</taxon>
        <taxon>Haplorrhini</taxon>
        <taxon>Catarrhini</taxon>
        <taxon>Hominidae</taxon>
        <taxon>Pan</taxon>
    </lineage>
</organism>
<feature type="domain" description="Ig-like" evidence="1">
    <location>
        <begin position="111"/>
        <end position="201"/>
    </location>
</feature>
<keyword evidence="3" id="KW-1185">Reference proteome</keyword>
<dbReference type="InterPro" id="IPR013098">
    <property type="entry name" value="Ig_I-set"/>
</dbReference>
<reference evidence="2" key="1">
    <citation type="submission" date="2025-08" db="UniProtKB">
        <authorList>
            <consortium name="Ensembl"/>
        </authorList>
    </citation>
    <scope>IDENTIFICATION</scope>
</reference>
<dbReference type="InterPro" id="IPR003599">
    <property type="entry name" value="Ig_sub"/>
</dbReference>
<name>A0A2R9BP82_PANPA</name>
<reference evidence="2" key="2">
    <citation type="submission" date="2025-09" db="UniProtKB">
        <authorList>
            <consortium name="Ensembl"/>
        </authorList>
    </citation>
    <scope>IDENTIFICATION</scope>
</reference>
<dbReference type="SUPFAM" id="SSF48726">
    <property type="entry name" value="Immunoglobulin"/>
    <property type="match status" value="5"/>
</dbReference>
<dbReference type="GeneTree" id="ENSGT01110000267173"/>
<dbReference type="FunFam" id="2.60.40.10:FF:000022">
    <property type="entry name" value="Cardiac titin"/>
    <property type="match status" value="5"/>
</dbReference>
<evidence type="ECO:0000313" key="3">
    <source>
        <dbReference type="Proteomes" id="UP000240080"/>
    </source>
</evidence>
<dbReference type="Pfam" id="PF07679">
    <property type="entry name" value="I-set"/>
    <property type="match status" value="5"/>
</dbReference>
<dbReference type="Proteomes" id="UP000240080">
    <property type="component" value="Unplaced"/>
</dbReference>
<dbReference type="Bgee" id="ENSPPAG00000037260">
    <property type="expression patterns" value="Expressed in heart and 1 other cell type or tissue"/>
</dbReference>
<sequence>GAAIRKWRLFLPQPPYFIEPLEHVEAVIGEPATLQCKVDGTPEIRISWYKEHTKLRSAPAYKMQFKNNVASLVINKVDHSDVGEYSCKAENSVGAVASSAVLVIKERKLPPSFARKLKDVHETLGFPVAFECRINGSEPLQVSWYKDGVLLKDDANLQTSFVHNVATLQILQTDQSHIGQYNCSASNPLGTASSSAKLILSEHEVPPFFDLKPVSVDLALGESGTFKCHVTGTAPIKITWAKDNREIRPGGNYKMTLVENTATLTVLKVGKGDAGQYTCYASNIAGKDSCSAQLGVQEPPRFIKKLEPSRIVKQDEFTRYECKIGGSPEIKVLWYKDETEIQESSKFRMSFVDSVAVLEMHNLSVEDSGDYTCEAHNAAGSASSSTSLKVKGQRSPHLCVFHISLLFNCPLNFLFDSSTMTQQRIESVFFTLYLSDGNTSVFSFFPISEPPIFRKKPHPIETLKGADVHLECELQGTPPFHVSWYKDKRELRSGKKYKIMSENFLTSIHILNVDAADIGEYQCKATNDVGSDTCVLIGLRKLE</sequence>
<dbReference type="InterPro" id="IPR003598">
    <property type="entry name" value="Ig_sub2"/>
</dbReference>
<dbReference type="SMART" id="SM00408">
    <property type="entry name" value="IGc2"/>
    <property type="match status" value="5"/>
</dbReference>
<dbReference type="OMA" id="DPNMQTS"/>
<dbReference type="PROSITE" id="PS50835">
    <property type="entry name" value="IG_LIKE"/>
    <property type="match status" value="5"/>
</dbReference>
<evidence type="ECO:0000313" key="2">
    <source>
        <dbReference type="Ensembl" id="ENSPPAP00000028441.1"/>
    </source>
</evidence>
<dbReference type="PANTHER" id="PTHR47633">
    <property type="entry name" value="IMMUNOGLOBULIN"/>
    <property type="match status" value="1"/>
</dbReference>
<feature type="domain" description="Ig-like" evidence="1">
    <location>
        <begin position="206"/>
        <end position="297"/>
    </location>
</feature>
<feature type="domain" description="Ig-like" evidence="1">
    <location>
        <begin position="451"/>
        <end position="527"/>
    </location>
</feature>
<dbReference type="InterPro" id="IPR007110">
    <property type="entry name" value="Ig-like_dom"/>
</dbReference>
<dbReference type="InterPro" id="IPR036179">
    <property type="entry name" value="Ig-like_dom_sf"/>
</dbReference>
<dbReference type="Gene3D" id="2.60.40.10">
    <property type="entry name" value="Immunoglobulins"/>
    <property type="match status" value="5"/>
</dbReference>